<gene>
    <name evidence="2" type="ORF">SSEG_08389</name>
</gene>
<organism evidence="2 3">
    <name type="scientific">Streptomyces sviceus (strain ATCC 29083 / DSM 924 / JCM 4929 / NBRC 13980 / NCIMB 11184 / NRRL 5439 / UC 5370)</name>
    <dbReference type="NCBI Taxonomy" id="463191"/>
    <lineage>
        <taxon>Bacteria</taxon>
        <taxon>Bacillati</taxon>
        <taxon>Actinomycetota</taxon>
        <taxon>Actinomycetes</taxon>
        <taxon>Kitasatosporales</taxon>
        <taxon>Streptomycetaceae</taxon>
        <taxon>Streptomyces</taxon>
    </lineage>
</organism>
<feature type="compositionally biased region" description="Basic and acidic residues" evidence="1">
    <location>
        <begin position="25"/>
        <end position="39"/>
    </location>
</feature>
<dbReference type="EMBL" id="CM000951">
    <property type="protein sequence ID" value="EDY53934.1"/>
    <property type="molecule type" value="Genomic_DNA"/>
</dbReference>
<dbReference type="HOGENOM" id="CLU_1626124_0_0_11"/>
<accession>B5HM79</accession>
<protein>
    <submittedName>
        <fullName evidence="2">Uncharacterized protein</fullName>
    </submittedName>
</protein>
<evidence type="ECO:0000313" key="3">
    <source>
        <dbReference type="Proteomes" id="UP000002785"/>
    </source>
</evidence>
<dbReference type="Proteomes" id="UP000002785">
    <property type="component" value="Chromosome"/>
</dbReference>
<proteinExistence type="predicted"/>
<keyword evidence="3" id="KW-1185">Reference proteome</keyword>
<sequence length="165" mass="17034">MNVLTCATCGIRLTEPLRLLPELPPRPEFDGRKGPDGSRHAPPTVPRGAYAVDPEPCGAPYVPHPDPDWCDAANPGNTCLGNPDGPGFLVSAGPRGTLVTHPEDTRAYLSGDPAVTEFGCCGPPGREGPNELCGGCGAVVATLYADCSGPYETDFLPGAVHVTAV</sequence>
<reference evidence="2" key="1">
    <citation type="submission" date="2009-10" db="EMBL/GenBank/DDBJ databases">
        <title>The genome sequence of Streptomyces sviceus strain ATCC 29083.</title>
        <authorList>
            <consortium name="The Broad Institute Genome Sequencing Platform"/>
            <consortium name="Broad Institute Microbial Sequencing Center"/>
            <person name="Fischbach M."/>
            <person name="Godfrey P."/>
            <person name="Ward D."/>
            <person name="Young S."/>
            <person name="Zeng Q."/>
            <person name="Koehrsen M."/>
            <person name="Alvarado L."/>
            <person name="Berlin A.M."/>
            <person name="Bochicchio J."/>
            <person name="Borenstein D."/>
            <person name="Chapman S.B."/>
            <person name="Chen Z."/>
            <person name="Engels R."/>
            <person name="Freedman E."/>
            <person name="Gellesch M."/>
            <person name="Goldberg J."/>
            <person name="Griggs A."/>
            <person name="Gujja S."/>
            <person name="Heilman E.R."/>
            <person name="Heiman D.I."/>
            <person name="Hepburn T.A."/>
            <person name="Howarth C."/>
            <person name="Jen D."/>
            <person name="Larson L."/>
            <person name="Lewis B."/>
            <person name="Mehta T."/>
            <person name="Park D."/>
            <person name="Pearson M."/>
            <person name="Richards J."/>
            <person name="Roberts A."/>
            <person name="Saif S."/>
            <person name="Shea T.D."/>
            <person name="Shenoy N."/>
            <person name="Sisk P."/>
            <person name="Stolte C."/>
            <person name="Sykes S.N."/>
            <person name="Thomson T."/>
            <person name="Walk T."/>
            <person name="White J."/>
            <person name="Yandava C."/>
            <person name="Straight P."/>
            <person name="Clardy J."/>
            <person name="Hung D."/>
            <person name="Kolter R."/>
            <person name="Mekalanos J."/>
            <person name="Walker S."/>
            <person name="Walsh C.T."/>
            <person name="Wieland-Brown L.C."/>
            <person name="Haas B."/>
            <person name="Nusbaum C."/>
            <person name="Birren B."/>
        </authorList>
    </citation>
    <scope>NUCLEOTIDE SEQUENCE [LARGE SCALE GENOMIC DNA]</scope>
    <source>
        <strain evidence="2">ATCC 29083</strain>
    </source>
</reference>
<dbReference type="eggNOG" id="ENOG50342MB">
    <property type="taxonomic scope" value="Bacteria"/>
</dbReference>
<name>B5HM79_STRX2</name>
<evidence type="ECO:0000313" key="2">
    <source>
        <dbReference type="EMBL" id="EDY53934.1"/>
    </source>
</evidence>
<dbReference type="OrthoDB" id="3280727at2"/>
<dbReference type="AlphaFoldDB" id="B5HM79"/>
<dbReference type="RefSeq" id="WP_007384894.1">
    <property type="nucleotide sequence ID" value="NZ_CM000951.1"/>
</dbReference>
<feature type="region of interest" description="Disordered" evidence="1">
    <location>
        <begin position="21"/>
        <end position="49"/>
    </location>
</feature>
<evidence type="ECO:0000256" key="1">
    <source>
        <dbReference type="SAM" id="MobiDB-lite"/>
    </source>
</evidence>